<gene>
    <name evidence="2" type="ORF">AVDCRST_MAG50-3373</name>
</gene>
<feature type="domain" description="EAL" evidence="1">
    <location>
        <begin position="1"/>
        <end position="232"/>
    </location>
</feature>
<dbReference type="Gene3D" id="3.20.20.450">
    <property type="entry name" value="EAL domain"/>
    <property type="match status" value="1"/>
</dbReference>
<proteinExistence type="predicted"/>
<reference evidence="2" key="1">
    <citation type="submission" date="2020-02" db="EMBL/GenBank/DDBJ databases">
        <authorList>
            <person name="Meier V. D."/>
        </authorList>
    </citation>
    <scope>NUCLEOTIDE SEQUENCE</scope>
    <source>
        <strain evidence="2">AVDCRST_MAG50</strain>
    </source>
</reference>
<dbReference type="EMBL" id="CADCTF010000156">
    <property type="protein sequence ID" value="CAA9269114.1"/>
    <property type="molecule type" value="Genomic_DNA"/>
</dbReference>
<dbReference type="PANTHER" id="PTHR33121:SF70">
    <property type="entry name" value="SIGNALING PROTEIN YKOW"/>
    <property type="match status" value="1"/>
</dbReference>
<name>A0A6J4J6C1_9ACTN</name>
<dbReference type="GO" id="GO:0071111">
    <property type="term" value="F:cyclic-guanylate-specific phosphodiesterase activity"/>
    <property type="evidence" value="ECO:0007669"/>
    <property type="project" value="InterPro"/>
</dbReference>
<dbReference type="Pfam" id="PF00563">
    <property type="entry name" value="EAL"/>
    <property type="match status" value="1"/>
</dbReference>
<protein>
    <submittedName>
        <fullName evidence="2">Diguanylate cyclase/phosphodiesterase (GGDEF &amp; EAL domains) with PAS/PAC sensor(S)</fullName>
    </submittedName>
</protein>
<dbReference type="PANTHER" id="PTHR33121">
    <property type="entry name" value="CYCLIC DI-GMP PHOSPHODIESTERASE PDEF"/>
    <property type="match status" value="1"/>
</dbReference>
<dbReference type="InterPro" id="IPR050706">
    <property type="entry name" value="Cyclic-di-GMP_PDE-like"/>
</dbReference>
<organism evidence="2">
    <name type="scientific">uncultured Acidimicrobiales bacterium</name>
    <dbReference type="NCBI Taxonomy" id="310071"/>
    <lineage>
        <taxon>Bacteria</taxon>
        <taxon>Bacillati</taxon>
        <taxon>Actinomycetota</taxon>
        <taxon>Acidimicrobiia</taxon>
        <taxon>Acidimicrobiales</taxon>
        <taxon>environmental samples</taxon>
    </lineage>
</organism>
<dbReference type="CDD" id="cd01948">
    <property type="entry name" value="EAL"/>
    <property type="match status" value="1"/>
</dbReference>
<dbReference type="SMART" id="SM00052">
    <property type="entry name" value="EAL"/>
    <property type="match status" value="1"/>
</dbReference>
<dbReference type="InterPro" id="IPR001633">
    <property type="entry name" value="EAL_dom"/>
</dbReference>
<accession>A0A6J4J6C1</accession>
<evidence type="ECO:0000259" key="1">
    <source>
        <dbReference type="PROSITE" id="PS50883"/>
    </source>
</evidence>
<dbReference type="SUPFAM" id="SSF141868">
    <property type="entry name" value="EAL domain-like"/>
    <property type="match status" value="1"/>
</dbReference>
<dbReference type="InterPro" id="IPR035919">
    <property type="entry name" value="EAL_sf"/>
</dbReference>
<dbReference type="PROSITE" id="PS50883">
    <property type="entry name" value="EAL"/>
    <property type="match status" value="1"/>
</dbReference>
<sequence length="232" mass="25344">MDLEGDLHGALDADQFALVYQPIFEIRSGRLSGFEALLRWAHPTIGTIPPDRFIPILEINGQIVNVGAWVLEEACRTASGWASEPGGEAMPLSMSINVSSVQLASSTFVRAVQGVLARTGFDPCRLVLEITETSFMNDPDTVASRLHDLRALGVRVAIDDFGTGYSSLSYLHQFPTDILKLDRSFIDTINAEGPMPPLVKGLLDLARTLGIETVAEGIEEEHQLAELVHEQF</sequence>
<evidence type="ECO:0000313" key="2">
    <source>
        <dbReference type="EMBL" id="CAA9269114.1"/>
    </source>
</evidence>
<dbReference type="AlphaFoldDB" id="A0A6J4J6C1"/>